<dbReference type="InterPro" id="IPR012933">
    <property type="entry name" value="HicA_mRNA_interferase"/>
</dbReference>
<name>A0A4S3KDU8_9GAMM</name>
<evidence type="ECO:0000256" key="5">
    <source>
        <dbReference type="ARBA" id="ARBA00022801"/>
    </source>
</evidence>
<keyword evidence="3" id="KW-0540">Nuclease</keyword>
<proteinExistence type="inferred from homology"/>
<dbReference type="GO" id="GO:0016787">
    <property type="term" value="F:hydrolase activity"/>
    <property type="evidence" value="ECO:0007669"/>
    <property type="project" value="UniProtKB-KW"/>
</dbReference>
<keyword evidence="2" id="KW-1277">Toxin-antitoxin system</keyword>
<evidence type="ECO:0000313" key="8">
    <source>
        <dbReference type="EMBL" id="THD06657.1"/>
    </source>
</evidence>
<dbReference type="GO" id="GO:0003729">
    <property type="term" value="F:mRNA binding"/>
    <property type="evidence" value="ECO:0007669"/>
    <property type="project" value="InterPro"/>
</dbReference>
<evidence type="ECO:0000256" key="6">
    <source>
        <dbReference type="ARBA" id="ARBA00022884"/>
    </source>
</evidence>
<protein>
    <recommendedName>
        <fullName evidence="10">Type II toxin-antitoxin system HicA family toxin</fullName>
    </recommendedName>
</protein>
<evidence type="ECO:0000256" key="7">
    <source>
        <dbReference type="ARBA" id="ARBA00023016"/>
    </source>
</evidence>
<dbReference type="RefSeq" id="WP_136259034.1">
    <property type="nucleotide sequence ID" value="NZ_MWIO01000032.1"/>
</dbReference>
<accession>A0A4S3KDU8</accession>
<evidence type="ECO:0000313" key="9">
    <source>
        <dbReference type="Proteomes" id="UP000306317"/>
    </source>
</evidence>
<dbReference type="AlphaFoldDB" id="A0A4S3KDU8"/>
<comment type="caution">
    <text evidence="8">The sequence shown here is derived from an EMBL/GenBank/DDBJ whole genome shotgun (WGS) entry which is preliminary data.</text>
</comment>
<dbReference type="InterPro" id="IPR038570">
    <property type="entry name" value="HicA_sf"/>
</dbReference>
<dbReference type="EMBL" id="MWIO01000032">
    <property type="protein sequence ID" value="THD06657.1"/>
    <property type="molecule type" value="Genomic_DNA"/>
</dbReference>
<dbReference type="Proteomes" id="UP000306317">
    <property type="component" value="Unassembled WGS sequence"/>
</dbReference>
<keyword evidence="5" id="KW-0378">Hydrolase</keyword>
<evidence type="ECO:0000256" key="2">
    <source>
        <dbReference type="ARBA" id="ARBA00022649"/>
    </source>
</evidence>
<evidence type="ECO:0000256" key="1">
    <source>
        <dbReference type="ARBA" id="ARBA00006620"/>
    </source>
</evidence>
<reference evidence="8 9" key="1">
    <citation type="submission" date="2017-02" db="EMBL/GenBank/DDBJ databases">
        <title>Whole genome sequencing of Rhodanobacter lindaniclasticus DSM 17932.</title>
        <authorList>
            <person name="Kumar S."/>
            <person name="Patil P."/>
            <person name="Patil P.B."/>
        </authorList>
    </citation>
    <scope>NUCLEOTIDE SEQUENCE [LARGE SCALE GENOMIC DNA]</scope>
    <source>
        <strain evidence="8 9">DSM 17932</strain>
    </source>
</reference>
<keyword evidence="4" id="KW-0255">Endonuclease</keyword>
<dbReference type="GO" id="GO:0004519">
    <property type="term" value="F:endonuclease activity"/>
    <property type="evidence" value="ECO:0007669"/>
    <property type="project" value="UniProtKB-KW"/>
</dbReference>
<sequence>MKLPRDVDARQLIKALAKLGYAVTRQSGSHIRLTGNTPTPHSLTVPDHSPLKVGTLHAILADVAAHQRIDTADLIERLFS</sequence>
<dbReference type="Pfam" id="PF07927">
    <property type="entry name" value="HicA_toxin"/>
    <property type="match status" value="1"/>
</dbReference>
<dbReference type="SUPFAM" id="SSF54786">
    <property type="entry name" value="YcfA/nrd intein domain"/>
    <property type="match status" value="1"/>
</dbReference>
<keyword evidence="6" id="KW-0694">RNA-binding</keyword>
<gene>
    <name evidence="8" type="ORF">B1991_12625</name>
</gene>
<organism evidence="8 9">
    <name type="scientific">Rhodanobacter lindaniclasticus</name>
    <dbReference type="NCBI Taxonomy" id="75310"/>
    <lineage>
        <taxon>Bacteria</taxon>
        <taxon>Pseudomonadati</taxon>
        <taxon>Pseudomonadota</taxon>
        <taxon>Gammaproteobacteria</taxon>
        <taxon>Lysobacterales</taxon>
        <taxon>Rhodanobacteraceae</taxon>
        <taxon>Rhodanobacter</taxon>
    </lineage>
</organism>
<keyword evidence="9" id="KW-1185">Reference proteome</keyword>
<dbReference type="Gene3D" id="3.30.920.30">
    <property type="entry name" value="Hypothetical protein"/>
    <property type="match status" value="1"/>
</dbReference>
<keyword evidence="7" id="KW-0346">Stress response</keyword>
<dbReference type="OrthoDB" id="9811409at2"/>
<evidence type="ECO:0000256" key="4">
    <source>
        <dbReference type="ARBA" id="ARBA00022759"/>
    </source>
</evidence>
<evidence type="ECO:0008006" key="10">
    <source>
        <dbReference type="Google" id="ProtNLM"/>
    </source>
</evidence>
<evidence type="ECO:0000256" key="3">
    <source>
        <dbReference type="ARBA" id="ARBA00022722"/>
    </source>
</evidence>
<comment type="similarity">
    <text evidence="1">Belongs to the HicA mRNA interferase family.</text>
</comment>